<evidence type="ECO:0000256" key="1">
    <source>
        <dbReference type="SAM" id="MobiDB-lite"/>
    </source>
</evidence>
<dbReference type="AlphaFoldDB" id="A0A2S6GC85"/>
<reference evidence="3 4" key="1">
    <citation type="submission" date="2018-02" db="EMBL/GenBank/DDBJ databases">
        <title>Genomic Encyclopedia of Archaeal and Bacterial Type Strains, Phase II (KMG-II): from individual species to whole genera.</title>
        <authorList>
            <person name="Goeker M."/>
        </authorList>
    </citation>
    <scope>NUCLEOTIDE SEQUENCE [LARGE SCALE GENOMIC DNA]</scope>
    <source>
        <strain evidence="3 4">YU 961-1</strain>
    </source>
</reference>
<gene>
    <name evidence="3" type="ORF">CLV40_13734</name>
</gene>
<proteinExistence type="predicted"/>
<evidence type="ECO:0000313" key="3">
    <source>
        <dbReference type="EMBL" id="PPK62064.1"/>
    </source>
</evidence>
<feature type="region of interest" description="Disordered" evidence="1">
    <location>
        <begin position="84"/>
        <end position="110"/>
    </location>
</feature>
<keyword evidence="2" id="KW-0732">Signal</keyword>
<evidence type="ECO:0000313" key="4">
    <source>
        <dbReference type="Proteomes" id="UP000239203"/>
    </source>
</evidence>
<organism evidence="3 4">
    <name type="scientific">Actinokineospora auranticolor</name>
    <dbReference type="NCBI Taxonomy" id="155976"/>
    <lineage>
        <taxon>Bacteria</taxon>
        <taxon>Bacillati</taxon>
        <taxon>Actinomycetota</taxon>
        <taxon>Actinomycetes</taxon>
        <taxon>Pseudonocardiales</taxon>
        <taxon>Pseudonocardiaceae</taxon>
        <taxon>Actinokineospora</taxon>
    </lineage>
</organism>
<evidence type="ECO:0000256" key="2">
    <source>
        <dbReference type="SAM" id="SignalP"/>
    </source>
</evidence>
<dbReference type="EMBL" id="PTIX01000037">
    <property type="protein sequence ID" value="PPK62064.1"/>
    <property type="molecule type" value="Genomic_DNA"/>
</dbReference>
<sequence>MSRVLATIVSTVTATALSVLAVLAVPGVAAAAPQAASASSAGVGSGAAAGNSRLVTLRPVLVVTRGRGGVIRVQVRFVPVRPKANPDDDVQVGAGDAQMAADATTDYENP</sequence>
<protein>
    <submittedName>
        <fullName evidence="3">Uncharacterized protein</fullName>
    </submittedName>
</protein>
<accession>A0A2S6GC85</accession>
<name>A0A2S6GC85_9PSEU</name>
<dbReference type="Proteomes" id="UP000239203">
    <property type="component" value="Unassembled WGS sequence"/>
</dbReference>
<feature type="signal peptide" evidence="2">
    <location>
        <begin position="1"/>
        <end position="31"/>
    </location>
</feature>
<feature type="chain" id="PRO_5015509632" evidence="2">
    <location>
        <begin position="32"/>
        <end position="110"/>
    </location>
</feature>
<keyword evidence="4" id="KW-1185">Reference proteome</keyword>
<comment type="caution">
    <text evidence="3">The sequence shown here is derived from an EMBL/GenBank/DDBJ whole genome shotgun (WGS) entry which is preliminary data.</text>
</comment>